<proteinExistence type="inferred from homology"/>
<evidence type="ECO:0000256" key="1">
    <source>
        <dbReference type="RuleBase" id="RU003682"/>
    </source>
</evidence>
<accession>A0ABP6CC31</accession>
<dbReference type="Pfam" id="PF23169">
    <property type="entry name" value="HalD"/>
    <property type="match status" value="1"/>
</dbReference>
<comment type="similarity">
    <text evidence="1">Belongs to the iron/ascorbate-dependent oxidoreductase family.</text>
</comment>
<sequence length="281" mass="31375">MSTSVERVVNTARYPLAEPDQWAPLVRRVQADLRESGCSVLRDFIRPAVRDTLGREGAAVAPLAHYDVETVNVYNIAVDSELPEGHPGRKTFERGNAFVARDRIPPASVIQQLYSSEPFQRFVARCFGLPRVFELADPLSGLCLNVLEPGREHPWHFDTNEFTVSMLTQEPESGGVFEYCPGIRSADAENFDDVRSVLEGRGEPLVRRLPLRPGDLQLFKGRYSLHRVSAVEGTRARHSAIFAYSERPGVIGSVARTRQLFGRVLPVHLEAGTVRVDQLLD</sequence>
<evidence type="ECO:0000313" key="4">
    <source>
        <dbReference type="Proteomes" id="UP001501509"/>
    </source>
</evidence>
<keyword evidence="1" id="KW-0408">Iron</keyword>
<organism evidence="3 4">
    <name type="scientific">Actinomadura fulvescens</name>
    <dbReference type="NCBI Taxonomy" id="46160"/>
    <lineage>
        <taxon>Bacteria</taxon>
        <taxon>Bacillati</taxon>
        <taxon>Actinomycetota</taxon>
        <taxon>Actinomycetes</taxon>
        <taxon>Streptosporangiales</taxon>
        <taxon>Thermomonosporaceae</taxon>
        <taxon>Actinomadura</taxon>
    </lineage>
</organism>
<evidence type="ECO:0000313" key="3">
    <source>
        <dbReference type="EMBL" id="GAA2611607.1"/>
    </source>
</evidence>
<dbReference type="PROSITE" id="PS51471">
    <property type="entry name" value="FE2OG_OXY"/>
    <property type="match status" value="1"/>
</dbReference>
<comment type="caution">
    <text evidence="3">The sequence shown here is derived from an EMBL/GenBank/DDBJ whole genome shotgun (WGS) entry which is preliminary data.</text>
</comment>
<keyword evidence="1" id="KW-0560">Oxidoreductase</keyword>
<feature type="domain" description="Fe2OG dioxygenase" evidence="2">
    <location>
        <begin position="137"/>
        <end position="248"/>
    </location>
</feature>
<protein>
    <recommendedName>
        <fullName evidence="2">Fe2OG dioxygenase domain-containing protein</fullName>
    </recommendedName>
</protein>
<keyword evidence="1" id="KW-0479">Metal-binding</keyword>
<keyword evidence="4" id="KW-1185">Reference proteome</keyword>
<reference evidence="4" key="1">
    <citation type="journal article" date="2019" name="Int. J. Syst. Evol. Microbiol.">
        <title>The Global Catalogue of Microorganisms (GCM) 10K type strain sequencing project: providing services to taxonomists for standard genome sequencing and annotation.</title>
        <authorList>
            <consortium name="The Broad Institute Genomics Platform"/>
            <consortium name="The Broad Institute Genome Sequencing Center for Infectious Disease"/>
            <person name="Wu L."/>
            <person name="Ma J."/>
        </authorList>
    </citation>
    <scope>NUCLEOTIDE SEQUENCE [LARGE SCALE GENOMIC DNA]</scope>
    <source>
        <strain evidence="4">JCM 6833</strain>
    </source>
</reference>
<dbReference type="InterPro" id="IPR056470">
    <property type="entry name" value="BesD/HalB-like"/>
</dbReference>
<dbReference type="InterPro" id="IPR005123">
    <property type="entry name" value="Oxoglu/Fe-dep_dioxygenase_dom"/>
</dbReference>
<dbReference type="EMBL" id="BAAATD010000007">
    <property type="protein sequence ID" value="GAA2611607.1"/>
    <property type="molecule type" value="Genomic_DNA"/>
</dbReference>
<dbReference type="SUPFAM" id="SSF51197">
    <property type="entry name" value="Clavaminate synthase-like"/>
    <property type="match status" value="1"/>
</dbReference>
<dbReference type="Proteomes" id="UP001501509">
    <property type="component" value="Unassembled WGS sequence"/>
</dbReference>
<evidence type="ECO:0000259" key="2">
    <source>
        <dbReference type="PROSITE" id="PS51471"/>
    </source>
</evidence>
<dbReference type="RefSeq" id="WP_344545038.1">
    <property type="nucleotide sequence ID" value="NZ_BAAATD010000007.1"/>
</dbReference>
<dbReference type="Gene3D" id="2.60.120.620">
    <property type="entry name" value="q2cbj1_9rhob like domain"/>
    <property type="match status" value="1"/>
</dbReference>
<name>A0ABP6CC31_9ACTN</name>
<gene>
    <name evidence="3" type="ORF">GCM10010411_52620</name>
</gene>